<dbReference type="OrthoDB" id="92164at2157"/>
<dbReference type="KEGG" id="pyc:TQ32_03970"/>
<name>A0A127BA99_9EURY</name>
<sequence>MLKKSEYTRENIKVGLGMIAYMASTNVNEKHGVGEIDGAPVVLDFSEVELLFPGTFVLKGAFIDDYFITSKITEFKGIEEGYLLRIKDYPLGRLWSTPRNQPSKEKLRRESQ</sequence>
<dbReference type="Proteomes" id="UP000070587">
    <property type="component" value="Chromosome"/>
</dbReference>
<evidence type="ECO:0000313" key="2">
    <source>
        <dbReference type="Proteomes" id="UP000070587"/>
    </source>
</evidence>
<dbReference type="EMBL" id="CP010835">
    <property type="protein sequence ID" value="AMM53729.1"/>
    <property type="molecule type" value="Genomic_DNA"/>
</dbReference>
<reference evidence="1 2" key="2">
    <citation type="journal article" date="2016" name="Int. J. Syst. Evol. Microbiol.">
        <title>Pyrococcus kukulkanii sp. nov., a hyperthermophilic, piezophilic archaeon isolated from a deep-sea hydrothermal vent.</title>
        <authorList>
            <person name="Callac N."/>
            <person name="Oger P."/>
            <person name="Lesongeur F."/>
            <person name="Rattray J.E."/>
            <person name="Vannier P."/>
            <person name="Michoud G."/>
            <person name="Beauverger M."/>
            <person name="Gayet N."/>
            <person name="Rouxel O."/>
            <person name="Jebbar M."/>
            <person name="Godfroy A."/>
        </authorList>
    </citation>
    <scope>NUCLEOTIDE SEQUENCE [LARGE SCALE GENOMIC DNA]</scope>
    <source>
        <strain evidence="1 2">NCB100</strain>
    </source>
</reference>
<dbReference type="GeneID" id="28490963"/>
<organism evidence="1 2">
    <name type="scientific">Pyrococcus kukulkanii</name>
    <dbReference type="NCBI Taxonomy" id="1609559"/>
    <lineage>
        <taxon>Archaea</taxon>
        <taxon>Methanobacteriati</taxon>
        <taxon>Methanobacteriota</taxon>
        <taxon>Thermococci</taxon>
        <taxon>Thermococcales</taxon>
        <taxon>Thermococcaceae</taxon>
        <taxon>Pyrococcus</taxon>
    </lineage>
</organism>
<dbReference type="PATRIC" id="fig|1609559.3.peg.826"/>
<protein>
    <submittedName>
        <fullName evidence="1">Uncharacterized protein</fullName>
    </submittedName>
</protein>
<gene>
    <name evidence="1" type="ORF">TQ32_03970</name>
</gene>
<reference evidence="2" key="1">
    <citation type="submission" date="2015-02" db="EMBL/GenBank/DDBJ databases">
        <title>Pyrococcus kukulkanii sp. nov., a novel hyperthermophilic archaeon isolated from a deep-sea hydrothermal vent at the Guaymas Basin.</title>
        <authorList>
            <person name="Oger P.M."/>
            <person name="Callac N."/>
            <person name="Jebbar M."/>
            <person name="Godfroy A."/>
        </authorList>
    </citation>
    <scope>NUCLEOTIDE SEQUENCE [LARGE SCALE GENOMIC DNA]</scope>
    <source>
        <strain evidence="2">NCB100</strain>
    </source>
</reference>
<evidence type="ECO:0000313" key="1">
    <source>
        <dbReference type="EMBL" id="AMM53729.1"/>
    </source>
</evidence>
<dbReference type="RefSeq" id="WP_068321278.1">
    <property type="nucleotide sequence ID" value="NZ_CP010835.1"/>
</dbReference>
<dbReference type="AlphaFoldDB" id="A0A127BA99"/>
<accession>A0A127BA99</accession>
<proteinExistence type="predicted"/>